<evidence type="ECO:0000256" key="3">
    <source>
        <dbReference type="SAM" id="MobiDB-lite"/>
    </source>
</evidence>
<dbReference type="EMBL" id="JAVRHT010000001">
    <property type="protein sequence ID" value="MDT0630292.1"/>
    <property type="molecule type" value="Genomic_DNA"/>
</dbReference>
<evidence type="ECO:0000313" key="4">
    <source>
        <dbReference type="EMBL" id="MDT0630292.1"/>
    </source>
</evidence>
<feature type="compositionally biased region" description="Gly residues" evidence="3">
    <location>
        <begin position="161"/>
        <end position="176"/>
    </location>
</feature>
<name>A0ABU3BLX8_9BACT</name>
<dbReference type="SUPFAM" id="SSF81301">
    <property type="entry name" value="Nucleotidyltransferase"/>
    <property type="match status" value="1"/>
</dbReference>
<evidence type="ECO:0000313" key="5">
    <source>
        <dbReference type="Proteomes" id="UP001267426"/>
    </source>
</evidence>
<dbReference type="HAMAP" id="MF_01477">
    <property type="entry name" value="Iojap_RsfS"/>
    <property type="match status" value="1"/>
</dbReference>
<reference evidence="4 5" key="1">
    <citation type="submission" date="2023-09" db="EMBL/GenBank/DDBJ databases">
        <authorList>
            <person name="Rey-Velasco X."/>
        </authorList>
    </citation>
    <scope>NUCLEOTIDE SEQUENCE [LARGE SCALE GENOMIC DNA]</scope>
    <source>
        <strain evidence="4 5">F394</strain>
    </source>
</reference>
<proteinExistence type="inferred from homology"/>
<sequence>MPSASPQPQSPPRTGPTPGRVLAQLALDAALDKRALDVAVMDLRGISGEVDYFVLATGESDLQIKAIVDGVVDRLRTEAGERPVSREGQPGTSRWIVLDYFDLAVHVFDTELRAHYDLERLWGDAPTQTVTDEHPTAALLEEGTPPPNAAAPSGETDEGATGEGEMGEGGADPEGA</sequence>
<dbReference type="InterPro" id="IPR043519">
    <property type="entry name" value="NT_sf"/>
</dbReference>
<dbReference type="Gene3D" id="3.30.460.10">
    <property type="entry name" value="Beta Polymerase, domain 2"/>
    <property type="match status" value="1"/>
</dbReference>
<comment type="function">
    <text evidence="2">Functions as a ribosomal silencing factor. Interacts with ribosomal protein uL14 (rplN), blocking formation of intersubunit bridge B8. Prevents association of the 30S and 50S ribosomal subunits and the formation of functional ribosomes, thus repressing translation.</text>
</comment>
<dbReference type="NCBIfam" id="TIGR00090">
    <property type="entry name" value="rsfS_iojap_ybeB"/>
    <property type="match status" value="1"/>
</dbReference>
<dbReference type="InterPro" id="IPR004394">
    <property type="entry name" value="Iojap/RsfS/C7orf30"/>
</dbReference>
<dbReference type="Pfam" id="PF02410">
    <property type="entry name" value="RsfS"/>
    <property type="match status" value="1"/>
</dbReference>
<dbReference type="PANTHER" id="PTHR21043:SF0">
    <property type="entry name" value="MITOCHONDRIAL ASSEMBLY OF RIBOSOMAL LARGE SUBUNIT PROTEIN 1"/>
    <property type="match status" value="1"/>
</dbReference>
<dbReference type="PANTHER" id="PTHR21043">
    <property type="entry name" value="IOJAP SUPERFAMILY ORTHOLOG"/>
    <property type="match status" value="1"/>
</dbReference>
<evidence type="ECO:0000256" key="1">
    <source>
        <dbReference type="ARBA" id="ARBA00010574"/>
    </source>
</evidence>
<protein>
    <recommendedName>
        <fullName evidence="2">Ribosomal silencing factor RsfS</fullName>
    </recommendedName>
</protein>
<keyword evidence="5" id="KW-1185">Reference proteome</keyword>
<accession>A0ABU3BLX8</accession>
<comment type="caution">
    <text evidence="4">The sequence shown here is derived from an EMBL/GenBank/DDBJ whole genome shotgun (WGS) entry which is preliminary data.</text>
</comment>
<evidence type="ECO:0000256" key="2">
    <source>
        <dbReference type="HAMAP-Rule" id="MF_01477"/>
    </source>
</evidence>
<keyword evidence="2" id="KW-0678">Repressor</keyword>
<organism evidence="4 5">
    <name type="scientific">Rubrivirga litoralis</name>
    <dbReference type="NCBI Taxonomy" id="3075598"/>
    <lineage>
        <taxon>Bacteria</taxon>
        <taxon>Pseudomonadati</taxon>
        <taxon>Rhodothermota</taxon>
        <taxon>Rhodothermia</taxon>
        <taxon>Rhodothermales</taxon>
        <taxon>Rubricoccaceae</taxon>
        <taxon>Rubrivirga</taxon>
    </lineage>
</organism>
<gene>
    <name evidence="2 4" type="primary">rsfS</name>
    <name evidence="4" type="ORF">RM540_00895</name>
</gene>
<dbReference type="RefSeq" id="WP_311661296.1">
    <property type="nucleotide sequence ID" value="NZ_JAVRHT010000001.1"/>
</dbReference>
<keyword evidence="2" id="KW-0963">Cytoplasm</keyword>
<feature type="region of interest" description="Disordered" evidence="3">
    <location>
        <begin position="136"/>
        <end position="176"/>
    </location>
</feature>
<comment type="similarity">
    <text evidence="1 2">Belongs to the Iojap/RsfS family.</text>
</comment>
<comment type="subcellular location">
    <subcellularLocation>
        <location evidence="2">Cytoplasm</location>
    </subcellularLocation>
</comment>
<comment type="subunit">
    <text evidence="2">Interacts with ribosomal protein uL14 (rplN).</text>
</comment>
<dbReference type="Proteomes" id="UP001267426">
    <property type="component" value="Unassembled WGS sequence"/>
</dbReference>
<keyword evidence="2" id="KW-0810">Translation regulation</keyword>